<proteinExistence type="predicted"/>
<reference evidence="1" key="1">
    <citation type="journal article" date="2023" name="Mol. Phylogenet. Evol.">
        <title>Genome-scale phylogeny and comparative genomics of the fungal order Sordariales.</title>
        <authorList>
            <person name="Hensen N."/>
            <person name="Bonometti L."/>
            <person name="Westerberg I."/>
            <person name="Brannstrom I.O."/>
            <person name="Guillou S."/>
            <person name="Cros-Aarteil S."/>
            <person name="Calhoun S."/>
            <person name="Haridas S."/>
            <person name="Kuo A."/>
            <person name="Mondo S."/>
            <person name="Pangilinan J."/>
            <person name="Riley R."/>
            <person name="LaButti K."/>
            <person name="Andreopoulos B."/>
            <person name="Lipzen A."/>
            <person name="Chen C."/>
            <person name="Yan M."/>
            <person name="Daum C."/>
            <person name="Ng V."/>
            <person name="Clum A."/>
            <person name="Steindorff A."/>
            <person name="Ohm R.A."/>
            <person name="Martin F."/>
            <person name="Silar P."/>
            <person name="Natvig D.O."/>
            <person name="Lalanne C."/>
            <person name="Gautier V."/>
            <person name="Ament-Velasquez S.L."/>
            <person name="Kruys A."/>
            <person name="Hutchinson M.I."/>
            <person name="Powell A.J."/>
            <person name="Barry K."/>
            <person name="Miller A.N."/>
            <person name="Grigoriev I.V."/>
            <person name="Debuchy R."/>
            <person name="Gladieux P."/>
            <person name="Hiltunen Thoren M."/>
            <person name="Johannesson H."/>
        </authorList>
    </citation>
    <scope>NUCLEOTIDE SEQUENCE</scope>
    <source>
        <strain evidence="1">CBS 626.80</strain>
    </source>
</reference>
<name>A0AAN6NWY5_9PEZI</name>
<evidence type="ECO:0000313" key="1">
    <source>
        <dbReference type="EMBL" id="KAK3951653.1"/>
    </source>
</evidence>
<comment type="caution">
    <text evidence="1">The sequence shown here is derived from an EMBL/GenBank/DDBJ whole genome shotgun (WGS) entry which is preliminary data.</text>
</comment>
<protein>
    <submittedName>
        <fullName evidence="1">Uncharacterized protein</fullName>
    </submittedName>
</protein>
<feature type="non-terminal residue" evidence="1">
    <location>
        <position position="1"/>
    </location>
</feature>
<accession>A0AAN6NWY5</accession>
<dbReference type="EMBL" id="MU859142">
    <property type="protein sequence ID" value="KAK3951653.1"/>
    <property type="molecule type" value="Genomic_DNA"/>
</dbReference>
<gene>
    <name evidence="1" type="ORF">QBC32DRAFT_214474</name>
</gene>
<sequence length="84" mass="9851">VLTSFLFSDWDPNPNISLFNQPRRLVTDRQSRGVDLWNLWCEQSAYVRVSPYVSIAYLFHSMVLLQVMRRVGRTDNDDEKSGNE</sequence>
<organism evidence="1 2">
    <name type="scientific">Pseudoneurospora amorphoporcata</name>
    <dbReference type="NCBI Taxonomy" id="241081"/>
    <lineage>
        <taxon>Eukaryota</taxon>
        <taxon>Fungi</taxon>
        <taxon>Dikarya</taxon>
        <taxon>Ascomycota</taxon>
        <taxon>Pezizomycotina</taxon>
        <taxon>Sordariomycetes</taxon>
        <taxon>Sordariomycetidae</taxon>
        <taxon>Sordariales</taxon>
        <taxon>Sordariaceae</taxon>
        <taxon>Pseudoneurospora</taxon>
    </lineage>
</organism>
<dbReference type="Proteomes" id="UP001303222">
    <property type="component" value="Unassembled WGS sequence"/>
</dbReference>
<dbReference type="AlphaFoldDB" id="A0AAN6NWY5"/>
<reference evidence="1" key="2">
    <citation type="submission" date="2023-06" db="EMBL/GenBank/DDBJ databases">
        <authorList>
            <consortium name="Lawrence Berkeley National Laboratory"/>
            <person name="Mondo S.J."/>
            <person name="Hensen N."/>
            <person name="Bonometti L."/>
            <person name="Westerberg I."/>
            <person name="Brannstrom I.O."/>
            <person name="Guillou S."/>
            <person name="Cros-Aarteil S."/>
            <person name="Calhoun S."/>
            <person name="Haridas S."/>
            <person name="Kuo A."/>
            <person name="Pangilinan J."/>
            <person name="Riley R."/>
            <person name="Labutti K."/>
            <person name="Andreopoulos B."/>
            <person name="Lipzen A."/>
            <person name="Chen C."/>
            <person name="Yanf M."/>
            <person name="Daum C."/>
            <person name="Ng V."/>
            <person name="Clum A."/>
            <person name="Steindorff A."/>
            <person name="Ohm R."/>
            <person name="Martin F."/>
            <person name="Silar P."/>
            <person name="Natvig D."/>
            <person name="Lalanne C."/>
            <person name="Gautier V."/>
            <person name="Ament-Velasquez S.L."/>
            <person name="Kruys A."/>
            <person name="Hutchinson M.I."/>
            <person name="Powell A.J."/>
            <person name="Barry K."/>
            <person name="Miller A.N."/>
            <person name="Grigoriev I.V."/>
            <person name="Debuchy R."/>
            <person name="Gladieux P."/>
            <person name="Thoren M.H."/>
            <person name="Johannesson H."/>
        </authorList>
    </citation>
    <scope>NUCLEOTIDE SEQUENCE</scope>
    <source>
        <strain evidence="1">CBS 626.80</strain>
    </source>
</reference>
<evidence type="ECO:0000313" key="2">
    <source>
        <dbReference type="Proteomes" id="UP001303222"/>
    </source>
</evidence>
<keyword evidence="2" id="KW-1185">Reference proteome</keyword>